<evidence type="ECO:0000313" key="1">
    <source>
        <dbReference type="EMBL" id="MAA12812.1"/>
    </source>
</evidence>
<name>A0A224YG83_9ACAR</name>
<dbReference type="EMBL" id="GFPF01001666">
    <property type="protein sequence ID" value="MAA12812.1"/>
    <property type="molecule type" value="Transcribed_RNA"/>
</dbReference>
<organism evidence="1">
    <name type="scientific">Rhipicephalus zambeziensis</name>
    <dbReference type="NCBI Taxonomy" id="60191"/>
    <lineage>
        <taxon>Eukaryota</taxon>
        <taxon>Metazoa</taxon>
        <taxon>Ecdysozoa</taxon>
        <taxon>Arthropoda</taxon>
        <taxon>Chelicerata</taxon>
        <taxon>Arachnida</taxon>
        <taxon>Acari</taxon>
        <taxon>Parasitiformes</taxon>
        <taxon>Ixodida</taxon>
        <taxon>Ixodoidea</taxon>
        <taxon>Ixodidae</taxon>
        <taxon>Rhipicephalinae</taxon>
        <taxon>Rhipicephalus</taxon>
        <taxon>Rhipicephalus</taxon>
    </lineage>
</organism>
<accession>A0A224YG83</accession>
<dbReference type="AlphaFoldDB" id="A0A224YG83"/>
<proteinExistence type="predicted"/>
<protein>
    <submittedName>
        <fullName evidence="1">Uncharacterized protein</fullName>
    </submittedName>
</protein>
<sequence>MSSHCLVNITSLDFFPVIGKVESITGFSRLCHRLRLRPLVNGRVVMLIKQWTDWWQTVFNRLVLVLSASERYYLRLTWSLITHCLHIEELADDTRILMKQKLRLYTHHYDSF</sequence>
<reference evidence="1" key="1">
    <citation type="journal article" date="2017" name="Parasit. Vectors">
        <title>Sialotranscriptomics of Rhipicephalus zambeziensis reveals intricate expression profiles of secretory proteins and suggests tight temporal transcriptional regulation during blood-feeding.</title>
        <authorList>
            <person name="de Castro M.H."/>
            <person name="de Klerk D."/>
            <person name="Pienaar R."/>
            <person name="Rees D.J.G."/>
            <person name="Mans B.J."/>
        </authorList>
    </citation>
    <scope>NUCLEOTIDE SEQUENCE</scope>
    <source>
        <tissue evidence="1">Salivary glands</tissue>
    </source>
</reference>